<dbReference type="InterPro" id="IPR027417">
    <property type="entry name" value="P-loop_NTPase"/>
</dbReference>
<feature type="transmembrane region" description="Helical" evidence="5">
    <location>
        <begin position="68"/>
        <end position="88"/>
    </location>
</feature>
<comment type="caution">
    <text evidence="8">The sequence shown here is derived from an EMBL/GenBank/DDBJ whole genome shotgun (WGS) entry which is preliminary data.</text>
</comment>
<feature type="transmembrane region" description="Helical" evidence="5">
    <location>
        <begin position="143"/>
        <end position="164"/>
    </location>
</feature>
<dbReference type="GO" id="GO:0015421">
    <property type="term" value="F:ABC-type oligopeptide transporter activity"/>
    <property type="evidence" value="ECO:0007669"/>
    <property type="project" value="TreeGrafter"/>
</dbReference>
<feature type="transmembrane region" description="Helical" evidence="5">
    <location>
        <begin position="280"/>
        <end position="305"/>
    </location>
</feature>
<keyword evidence="4 5" id="KW-0472">Membrane</keyword>
<dbReference type="GO" id="GO:0005886">
    <property type="term" value="C:plasma membrane"/>
    <property type="evidence" value="ECO:0007669"/>
    <property type="project" value="UniProtKB-SubCell"/>
</dbReference>
<evidence type="ECO:0000259" key="7">
    <source>
        <dbReference type="PROSITE" id="PS50929"/>
    </source>
</evidence>
<evidence type="ECO:0000313" key="9">
    <source>
        <dbReference type="Proteomes" id="UP000315677"/>
    </source>
</evidence>
<feature type="transmembrane region" description="Helical" evidence="5">
    <location>
        <begin position="170"/>
        <end position="189"/>
    </location>
</feature>
<dbReference type="InterPro" id="IPR003439">
    <property type="entry name" value="ABC_transporter-like_ATP-bd"/>
</dbReference>
<feature type="domain" description="ABC transmembrane type-1" evidence="7">
    <location>
        <begin position="32"/>
        <end position="313"/>
    </location>
</feature>
<keyword evidence="2 5" id="KW-0812">Transmembrane</keyword>
<dbReference type="InterPro" id="IPR036640">
    <property type="entry name" value="ABC1_TM_sf"/>
</dbReference>
<proteinExistence type="predicted"/>
<dbReference type="SUPFAM" id="SSF52540">
    <property type="entry name" value="P-loop containing nucleoside triphosphate hydrolases"/>
    <property type="match status" value="1"/>
</dbReference>
<gene>
    <name evidence="8" type="ORF">FB558_7710</name>
</gene>
<dbReference type="PROSITE" id="PS50893">
    <property type="entry name" value="ABC_TRANSPORTER_2"/>
    <property type="match status" value="1"/>
</dbReference>
<sequence length="560" mass="58142">MSGYECHDTRIHSRGGFGLLWWLVVRQRRRVAAGALFGTLSMVVLVLPPFVIARAVDEGLVPGNRAALAGWAGALLAVGCAHTALNVLRHRTMSKIRMDASFGLAEALLTHAARLGAQLPRQVGAGEVVSIGIADVLTVSTTLTIAGPGVGSVIAYVVVAVLLWSVSPVLAAVVVLGVPLFGVLVTPLLRRLRAVEAVYREQQSGLAERLVDIVGGLRVLAGLGGEETFARAYRQRSRALQVLGHRVGATTSWIEALGIGLPVLFLGVVTWLAARMAASGAVTVGELLAVYGYAAVLVVPVAFFVEGGHQLTRGLVAAARVAGFLALAPDPADGTQGPATGSALRDPVSGVEVAPGAFTALVSDRPAESAAVLERLGRFTPSDATWGTTRLDAVAAAPLRARVLVADTEADLFAGPLREVLAGRGDPDDPALDRAVTAAMLDDVVAGLPGGLDAPVEGQGRNLSGGQRQRVRLARALLAEPEVLLAVEPTSALDAHTEAALVQRLRTARAGRTTVVTTTSPLVLGHADTVCFLVGGRLSATGTHRHLLATDPRYRAVVAR</sequence>
<evidence type="ECO:0000256" key="2">
    <source>
        <dbReference type="ARBA" id="ARBA00022692"/>
    </source>
</evidence>
<feature type="domain" description="ABC transporter" evidence="6">
    <location>
        <begin position="296"/>
        <end position="560"/>
    </location>
</feature>
<evidence type="ECO:0000256" key="4">
    <source>
        <dbReference type="ARBA" id="ARBA00023136"/>
    </source>
</evidence>
<dbReference type="SUPFAM" id="SSF90123">
    <property type="entry name" value="ABC transporter transmembrane region"/>
    <property type="match status" value="1"/>
</dbReference>
<comment type="subcellular location">
    <subcellularLocation>
        <location evidence="1">Cell membrane</location>
        <topology evidence="1">Multi-pass membrane protein</topology>
    </subcellularLocation>
</comment>
<protein>
    <submittedName>
        <fullName evidence="8">ABC-type multidrug transport system fused ATPase/permease subunit</fullName>
    </submittedName>
</protein>
<evidence type="ECO:0000256" key="5">
    <source>
        <dbReference type="SAM" id="Phobius"/>
    </source>
</evidence>
<feature type="transmembrane region" description="Helical" evidence="5">
    <location>
        <begin position="253"/>
        <end position="274"/>
    </location>
</feature>
<keyword evidence="9" id="KW-1185">Reference proteome</keyword>
<dbReference type="RefSeq" id="WP_142062822.1">
    <property type="nucleotide sequence ID" value="NZ_VFPA01000006.1"/>
</dbReference>
<dbReference type="PANTHER" id="PTHR43394:SF1">
    <property type="entry name" value="ATP-BINDING CASSETTE SUB-FAMILY B MEMBER 10, MITOCHONDRIAL"/>
    <property type="match status" value="1"/>
</dbReference>
<dbReference type="AlphaFoldDB" id="A0A543D179"/>
<dbReference type="Gene3D" id="1.20.1560.10">
    <property type="entry name" value="ABC transporter type 1, transmembrane domain"/>
    <property type="match status" value="1"/>
</dbReference>
<dbReference type="InterPro" id="IPR011527">
    <property type="entry name" value="ABC1_TM_dom"/>
</dbReference>
<keyword evidence="3 5" id="KW-1133">Transmembrane helix</keyword>
<dbReference type="InterPro" id="IPR017871">
    <property type="entry name" value="ABC_transporter-like_CS"/>
</dbReference>
<evidence type="ECO:0000313" key="8">
    <source>
        <dbReference type="EMBL" id="TQM03061.1"/>
    </source>
</evidence>
<dbReference type="Pfam" id="PF00664">
    <property type="entry name" value="ABC_membrane"/>
    <property type="match status" value="1"/>
</dbReference>
<dbReference type="OrthoDB" id="4966664at2"/>
<evidence type="ECO:0000259" key="6">
    <source>
        <dbReference type="PROSITE" id="PS50893"/>
    </source>
</evidence>
<accession>A0A543D179</accession>
<reference evidence="8 9" key="1">
    <citation type="submission" date="2019-06" db="EMBL/GenBank/DDBJ databases">
        <title>Sequencing the genomes of 1000 actinobacteria strains.</title>
        <authorList>
            <person name="Klenk H.-P."/>
        </authorList>
    </citation>
    <scope>NUCLEOTIDE SEQUENCE [LARGE SCALE GENOMIC DNA]</scope>
    <source>
        <strain evidence="8 9">DSM 45301</strain>
    </source>
</reference>
<feature type="transmembrane region" description="Helical" evidence="5">
    <location>
        <begin position="31"/>
        <end position="56"/>
    </location>
</feature>
<dbReference type="EMBL" id="VFPA01000006">
    <property type="protein sequence ID" value="TQM03061.1"/>
    <property type="molecule type" value="Genomic_DNA"/>
</dbReference>
<dbReference type="GO" id="GO:0005524">
    <property type="term" value="F:ATP binding"/>
    <property type="evidence" value="ECO:0007669"/>
    <property type="project" value="InterPro"/>
</dbReference>
<dbReference type="InterPro" id="IPR039421">
    <property type="entry name" value="Type_1_exporter"/>
</dbReference>
<dbReference type="PROSITE" id="PS50929">
    <property type="entry name" value="ABC_TM1F"/>
    <property type="match status" value="1"/>
</dbReference>
<dbReference type="PANTHER" id="PTHR43394">
    <property type="entry name" value="ATP-DEPENDENT PERMEASE MDL1, MITOCHONDRIAL"/>
    <property type="match status" value="1"/>
</dbReference>
<organism evidence="8 9">
    <name type="scientific">Pseudonocardia kunmingensis</name>
    <dbReference type="NCBI Taxonomy" id="630975"/>
    <lineage>
        <taxon>Bacteria</taxon>
        <taxon>Bacillati</taxon>
        <taxon>Actinomycetota</taxon>
        <taxon>Actinomycetes</taxon>
        <taxon>Pseudonocardiales</taxon>
        <taxon>Pseudonocardiaceae</taxon>
        <taxon>Pseudonocardia</taxon>
    </lineage>
</organism>
<evidence type="ECO:0000256" key="1">
    <source>
        <dbReference type="ARBA" id="ARBA00004651"/>
    </source>
</evidence>
<name>A0A543D179_9PSEU</name>
<dbReference type="CDD" id="cd07346">
    <property type="entry name" value="ABC_6TM_exporters"/>
    <property type="match status" value="1"/>
</dbReference>
<dbReference type="GO" id="GO:0016887">
    <property type="term" value="F:ATP hydrolysis activity"/>
    <property type="evidence" value="ECO:0007669"/>
    <property type="project" value="InterPro"/>
</dbReference>
<dbReference type="Gene3D" id="3.40.50.300">
    <property type="entry name" value="P-loop containing nucleotide triphosphate hydrolases"/>
    <property type="match status" value="1"/>
</dbReference>
<evidence type="ECO:0000256" key="3">
    <source>
        <dbReference type="ARBA" id="ARBA00022989"/>
    </source>
</evidence>
<dbReference type="PROSITE" id="PS00211">
    <property type="entry name" value="ABC_TRANSPORTER_1"/>
    <property type="match status" value="1"/>
</dbReference>
<dbReference type="Proteomes" id="UP000315677">
    <property type="component" value="Unassembled WGS sequence"/>
</dbReference>
<dbReference type="Pfam" id="PF00005">
    <property type="entry name" value="ABC_tran"/>
    <property type="match status" value="1"/>
</dbReference>